<dbReference type="SUPFAM" id="SSF53474">
    <property type="entry name" value="alpha/beta-Hydrolases"/>
    <property type="match status" value="1"/>
</dbReference>
<dbReference type="GO" id="GO:0016787">
    <property type="term" value="F:hydrolase activity"/>
    <property type="evidence" value="ECO:0007669"/>
    <property type="project" value="UniProtKB-KW"/>
</dbReference>
<gene>
    <name evidence="3" type="ORF">B0H66DRAFT_608195</name>
</gene>
<protein>
    <submittedName>
        <fullName evidence="3">Alpha/Beta hydrolase protein</fullName>
    </submittedName>
</protein>
<dbReference type="PANTHER" id="PTHR12277">
    <property type="entry name" value="ALPHA/BETA HYDROLASE DOMAIN-CONTAINING PROTEIN"/>
    <property type="match status" value="1"/>
</dbReference>
<dbReference type="EMBL" id="JAUEDM010000008">
    <property type="protein sequence ID" value="KAK3313142.1"/>
    <property type="molecule type" value="Genomic_DNA"/>
</dbReference>
<dbReference type="Pfam" id="PF12697">
    <property type="entry name" value="Abhydrolase_6"/>
    <property type="match status" value="1"/>
</dbReference>
<evidence type="ECO:0000313" key="4">
    <source>
        <dbReference type="Proteomes" id="UP001283341"/>
    </source>
</evidence>
<organism evidence="3 4">
    <name type="scientific">Apodospora peruviana</name>
    <dbReference type="NCBI Taxonomy" id="516989"/>
    <lineage>
        <taxon>Eukaryota</taxon>
        <taxon>Fungi</taxon>
        <taxon>Dikarya</taxon>
        <taxon>Ascomycota</taxon>
        <taxon>Pezizomycotina</taxon>
        <taxon>Sordariomycetes</taxon>
        <taxon>Sordariomycetidae</taxon>
        <taxon>Sordariales</taxon>
        <taxon>Lasiosphaeriaceae</taxon>
        <taxon>Apodospora</taxon>
    </lineage>
</organism>
<keyword evidence="1" id="KW-1133">Transmembrane helix</keyword>
<accession>A0AAE0LZ72</accession>
<dbReference type="Proteomes" id="UP001283341">
    <property type="component" value="Unassembled WGS sequence"/>
</dbReference>
<dbReference type="InterPro" id="IPR029058">
    <property type="entry name" value="AB_hydrolase_fold"/>
</dbReference>
<evidence type="ECO:0000259" key="2">
    <source>
        <dbReference type="Pfam" id="PF12697"/>
    </source>
</evidence>
<reference evidence="3" key="2">
    <citation type="submission" date="2023-06" db="EMBL/GenBank/DDBJ databases">
        <authorList>
            <consortium name="Lawrence Berkeley National Laboratory"/>
            <person name="Haridas S."/>
            <person name="Hensen N."/>
            <person name="Bonometti L."/>
            <person name="Westerberg I."/>
            <person name="Brannstrom I.O."/>
            <person name="Guillou S."/>
            <person name="Cros-Aarteil S."/>
            <person name="Calhoun S."/>
            <person name="Kuo A."/>
            <person name="Mondo S."/>
            <person name="Pangilinan J."/>
            <person name="Riley R."/>
            <person name="Labutti K."/>
            <person name="Andreopoulos B."/>
            <person name="Lipzen A."/>
            <person name="Chen C."/>
            <person name="Yanf M."/>
            <person name="Daum C."/>
            <person name="Ng V."/>
            <person name="Clum A."/>
            <person name="Steindorff A."/>
            <person name="Ohm R."/>
            <person name="Martin F."/>
            <person name="Silar P."/>
            <person name="Natvig D."/>
            <person name="Lalanne C."/>
            <person name="Gautier V."/>
            <person name="Ament-Velasquez S.L."/>
            <person name="Kruys A."/>
            <person name="Hutchinson M.I."/>
            <person name="Powell A.J."/>
            <person name="Barry K."/>
            <person name="Miller A.N."/>
            <person name="Grigoriev I.V."/>
            <person name="Debuchy R."/>
            <person name="Gladieux P."/>
            <person name="Thoren M.H."/>
            <person name="Johannesson H."/>
        </authorList>
    </citation>
    <scope>NUCLEOTIDE SEQUENCE</scope>
    <source>
        <strain evidence="3">CBS 118394</strain>
    </source>
</reference>
<keyword evidence="1" id="KW-0472">Membrane</keyword>
<proteinExistence type="predicted"/>
<feature type="domain" description="AB hydrolase-1" evidence="2">
    <location>
        <begin position="142"/>
        <end position="386"/>
    </location>
</feature>
<keyword evidence="1" id="KW-0812">Transmembrane</keyword>
<dbReference type="PANTHER" id="PTHR12277:SF81">
    <property type="entry name" value="PROTEIN ABHD13"/>
    <property type="match status" value="1"/>
</dbReference>
<dbReference type="Gene3D" id="3.40.50.1820">
    <property type="entry name" value="alpha/beta hydrolase"/>
    <property type="match status" value="1"/>
</dbReference>
<feature type="transmembrane region" description="Helical" evidence="1">
    <location>
        <begin position="25"/>
        <end position="51"/>
    </location>
</feature>
<evidence type="ECO:0000313" key="3">
    <source>
        <dbReference type="EMBL" id="KAK3313142.1"/>
    </source>
</evidence>
<dbReference type="AlphaFoldDB" id="A0AAE0LZ72"/>
<dbReference type="InterPro" id="IPR000073">
    <property type="entry name" value="AB_hydrolase_1"/>
</dbReference>
<reference evidence="3" key="1">
    <citation type="journal article" date="2023" name="Mol. Phylogenet. Evol.">
        <title>Genome-scale phylogeny and comparative genomics of the fungal order Sordariales.</title>
        <authorList>
            <person name="Hensen N."/>
            <person name="Bonometti L."/>
            <person name="Westerberg I."/>
            <person name="Brannstrom I.O."/>
            <person name="Guillou S."/>
            <person name="Cros-Aarteil S."/>
            <person name="Calhoun S."/>
            <person name="Haridas S."/>
            <person name="Kuo A."/>
            <person name="Mondo S."/>
            <person name="Pangilinan J."/>
            <person name="Riley R."/>
            <person name="LaButti K."/>
            <person name="Andreopoulos B."/>
            <person name="Lipzen A."/>
            <person name="Chen C."/>
            <person name="Yan M."/>
            <person name="Daum C."/>
            <person name="Ng V."/>
            <person name="Clum A."/>
            <person name="Steindorff A."/>
            <person name="Ohm R.A."/>
            <person name="Martin F."/>
            <person name="Silar P."/>
            <person name="Natvig D.O."/>
            <person name="Lalanne C."/>
            <person name="Gautier V."/>
            <person name="Ament-Velasquez S.L."/>
            <person name="Kruys A."/>
            <person name="Hutchinson M.I."/>
            <person name="Powell A.J."/>
            <person name="Barry K."/>
            <person name="Miller A.N."/>
            <person name="Grigoriev I.V."/>
            <person name="Debuchy R."/>
            <person name="Gladieux P."/>
            <person name="Hiltunen Thoren M."/>
            <person name="Johannesson H."/>
        </authorList>
    </citation>
    <scope>NUCLEOTIDE SEQUENCE</scope>
    <source>
        <strain evidence="3">CBS 118394</strain>
    </source>
</reference>
<comment type="caution">
    <text evidence="3">The sequence shown here is derived from an EMBL/GenBank/DDBJ whole genome shotgun (WGS) entry which is preliminary data.</text>
</comment>
<keyword evidence="4" id="KW-1185">Reference proteome</keyword>
<name>A0AAE0LZ72_9PEZI</name>
<sequence>MSSIRRRGRAVKLGANSSSSSSSSYLLPALAFGVPVGIYSLFLGLSAVPFFQRHFLYAHKINTLLWNDVNKPESWGFAQNQVTPFNLKTADDQSIYAWHILPLPLYGQHEAQLIAQPTGFCEDITQTVNFKLLNEDPTSQLIVYLHGNAGHVAQAIRPASYHALTDTSKFHVLAIDYRGFGHSTGSPTEPGLVLDASAAVDWAMKVAGVSADRIVVLGQSLGTAVASGVAESFAKQGIDFAGVILVAGFSSLPTMLSGYSIAGWVPVLAPLRASPWLLRQAMTLVVDKWLSADRLRETVRTVRGRDGKLNLQLVHAKNDWDIPCHEDDKLFAAAVSGLREMDDSTLAEEKASRTVTRDEDSFVATWEEGGVTIRQELYPHGGHNDIMYYAPVSLAVMRAFGVLDTTDS</sequence>
<evidence type="ECO:0000256" key="1">
    <source>
        <dbReference type="SAM" id="Phobius"/>
    </source>
</evidence>
<keyword evidence="3" id="KW-0378">Hydrolase</keyword>